<accession>A0AA38HUL3</accession>
<sequence length="130" mass="14759">MLKKKKSKKRKVDDDFIKLTGEPQNKNNNKPLVAIVPSISVKPSSTSVEEGEWNKVKSKRRIKTSCLLYPRALVLDSTNKFRNQLLSELTNTTVSTSHLVQAGAYLHEVKDGPSTPRPTSRRSPTRRHHR</sequence>
<comment type="caution">
    <text evidence="2">The sequence shown here is derived from an EMBL/GenBank/DDBJ whole genome shotgun (WGS) entry which is preliminary data.</text>
</comment>
<feature type="region of interest" description="Disordered" evidence="1">
    <location>
        <begin position="106"/>
        <end position="130"/>
    </location>
</feature>
<keyword evidence="3" id="KW-1185">Reference proteome</keyword>
<organism evidence="2 3">
    <name type="scientific">Zophobas morio</name>
    <dbReference type="NCBI Taxonomy" id="2755281"/>
    <lineage>
        <taxon>Eukaryota</taxon>
        <taxon>Metazoa</taxon>
        <taxon>Ecdysozoa</taxon>
        <taxon>Arthropoda</taxon>
        <taxon>Hexapoda</taxon>
        <taxon>Insecta</taxon>
        <taxon>Pterygota</taxon>
        <taxon>Neoptera</taxon>
        <taxon>Endopterygota</taxon>
        <taxon>Coleoptera</taxon>
        <taxon>Polyphaga</taxon>
        <taxon>Cucujiformia</taxon>
        <taxon>Tenebrionidae</taxon>
        <taxon>Zophobas</taxon>
    </lineage>
</organism>
<dbReference type="Proteomes" id="UP001168821">
    <property type="component" value="Unassembled WGS sequence"/>
</dbReference>
<dbReference type="EMBL" id="JALNTZ010000009">
    <property type="protein sequence ID" value="KAJ3641414.1"/>
    <property type="molecule type" value="Genomic_DNA"/>
</dbReference>
<feature type="compositionally biased region" description="Basic residues" evidence="1">
    <location>
        <begin position="119"/>
        <end position="130"/>
    </location>
</feature>
<protein>
    <submittedName>
        <fullName evidence="2">Uncharacterized protein</fullName>
    </submittedName>
</protein>
<evidence type="ECO:0000256" key="1">
    <source>
        <dbReference type="SAM" id="MobiDB-lite"/>
    </source>
</evidence>
<evidence type="ECO:0000313" key="2">
    <source>
        <dbReference type="EMBL" id="KAJ3641414.1"/>
    </source>
</evidence>
<proteinExistence type="predicted"/>
<feature type="compositionally biased region" description="Basic residues" evidence="1">
    <location>
        <begin position="1"/>
        <end position="10"/>
    </location>
</feature>
<feature type="region of interest" description="Disordered" evidence="1">
    <location>
        <begin position="1"/>
        <end position="30"/>
    </location>
</feature>
<evidence type="ECO:0000313" key="3">
    <source>
        <dbReference type="Proteomes" id="UP001168821"/>
    </source>
</evidence>
<name>A0AA38HUL3_9CUCU</name>
<reference evidence="2" key="1">
    <citation type="journal article" date="2023" name="G3 (Bethesda)">
        <title>Whole genome assemblies of Zophobas morio and Tenebrio molitor.</title>
        <authorList>
            <person name="Kaur S."/>
            <person name="Stinson S.A."/>
            <person name="diCenzo G.C."/>
        </authorList>
    </citation>
    <scope>NUCLEOTIDE SEQUENCE</scope>
    <source>
        <strain evidence="2">QUZm001</strain>
    </source>
</reference>
<gene>
    <name evidence="2" type="ORF">Zmor_027923</name>
</gene>
<dbReference type="AlphaFoldDB" id="A0AA38HUL3"/>